<evidence type="ECO:0000256" key="5">
    <source>
        <dbReference type="ARBA" id="ARBA00023002"/>
    </source>
</evidence>
<evidence type="ECO:0000256" key="4">
    <source>
        <dbReference type="ARBA" id="ARBA00022833"/>
    </source>
</evidence>
<organism evidence="7 8">
    <name type="scientific">Pseudoalteromonas prydzensis</name>
    <dbReference type="NCBI Taxonomy" id="182141"/>
    <lineage>
        <taxon>Bacteria</taxon>
        <taxon>Pseudomonadati</taxon>
        <taxon>Pseudomonadota</taxon>
        <taxon>Gammaproteobacteria</taxon>
        <taxon>Alteromonadales</taxon>
        <taxon>Pseudoalteromonadaceae</taxon>
        <taxon>Pseudoalteromonas</taxon>
    </lineage>
</organism>
<dbReference type="GO" id="GO:0051213">
    <property type="term" value="F:dioxygenase activity"/>
    <property type="evidence" value="ECO:0007669"/>
    <property type="project" value="UniProtKB-KW"/>
</dbReference>
<accession>A0ABR9FG00</accession>
<keyword evidence="7" id="KW-0223">Dioxygenase</keyword>
<keyword evidence="8" id="KW-1185">Reference proteome</keyword>
<dbReference type="EMBL" id="RRZA01000001">
    <property type="protein sequence ID" value="MBE0455887.1"/>
    <property type="molecule type" value="Genomic_DNA"/>
</dbReference>
<dbReference type="SUPFAM" id="SSF53213">
    <property type="entry name" value="LigB-like"/>
    <property type="match status" value="1"/>
</dbReference>
<keyword evidence="5" id="KW-0560">Oxidoreductase</keyword>
<dbReference type="Gene3D" id="3.40.830.10">
    <property type="entry name" value="LigB-like"/>
    <property type="match status" value="1"/>
</dbReference>
<evidence type="ECO:0000313" key="8">
    <source>
        <dbReference type="Proteomes" id="UP000707245"/>
    </source>
</evidence>
<keyword evidence="3" id="KW-0479">Metal-binding</keyword>
<proteinExistence type="inferred from homology"/>
<dbReference type="PANTHER" id="PTHR30096">
    <property type="entry name" value="4,5-DOPA DIOXYGENASE EXTRADIOL-LIKE PROTEIN"/>
    <property type="match status" value="1"/>
</dbReference>
<dbReference type="CDD" id="cd07363">
    <property type="entry name" value="45_DOPA_Dioxygenase"/>
    <property type="match status" value="1"/>
</dbReference>
<evidence type="ECO:0000313" key="7">
    <source>
        <dbReference type="EMBL" id="MBE0455887.1"/>
    </source>
</evidence>
<evidence type="ECO:0000256" key="1">
    <source>
        <dbReference type="ARBA" id="ARBA00001947"/>
    </source>
</evidence>
<evidence type="ECO:0000256" key="3">
    <source>
        <dbReference type="ARBA" id="ARBA00022723"/>
    </source>
</evidence>
<evidence type="ECO:0000256" key="2">
    <source>
        <dbReference type="ARBA" id="ARBA00007581"/>
    </source>
</evidence>
<reference evidence="7 8" key="1">
    <citation type="submission" date="2020-07" db="EMBL/GenBank/DDBJ databases">
        <title>Halophilic bacteria isolated from french cheeses.</title>
        <authorList>
            <person name="Kothe C.I."/>
            <person name="Farah-Kraiem B."/>
            <person name="Renault P."/>
            <person name="Dridi B."/>
        </authorList>
    </citation>
    <scope>NUCLEOTIDE SEQUENCE [LARGE SCALE GENOMIC DNA]</scope>
    <source>
        <strain evidence="7 8">FME14</strain>
    </source>
</reference>
<gene>
    <name evidence="7" type="ORF">EI167_00125</name>
</gene>
<evidence type="ECO:0000259" key="6">
    <source>
        <dbReference type="Pfam" id="PF02900"/>
    </source>
</evidence>
<dbReference type="InterPro" id="IPR014436">
    <property type="entry name" value="Extradiol_dOase_DODA"/>
</dbReference>
<feature type="domain" description="Extradiol ring-cleavage dioxygenase class III enzyme subunit B" evidence="6">
    <location>
        <begin position="29"/>
        <end position="245"/>
    </location>
</feature>
<comment type="similarity">
    <text evidence="2">Belongs to the DODA-type extradiol aromatic ring-opening dioxygenase family.</text>
</comment>
<sequence>MLQKPNVFFLSHGGGPLPLLGEPSHKEMVTCLQSVAAKITKPSAILMISAHFEADPIAITASATPKLIYDYYGFPEQAYQLTYPCAGEPKLAEQVQQALQSNGITANLDTQRGFDHGMFVPLKIMFPEADIPCVQISLNSSLDPAMHLKIGQVLQQIDYENLLIIGSGFTFHNMQAFFAKQTTAMQKLNQSFEQWLIDTLANPKLAEPERTQRLTNWKLASGAQFCHPREEHLLPLHVCYGAAQRRCESVYELEISGKKASMYLWQ</sequence>
<dbReference type="Proteomes" id="UP000707245">
    <property type="component" value="Unassembled WGS sequence"/>
</dbReference>
<dbReference type="Pfam" id="PF02900">
    <property type="entry name" value="LigB"/>
    <property type="match status" value="1"/>
</dbReference>
<dbReference type="PANTHER" id="PTHR30096:SF0">
    <property type="entry name" value="4,5-DOPA DIOXYGENASE EXTRADIOL-LIKE PROTEIN"/>
    <property type="match status" value="1"/>
</dbReference>
<comment type="caution">
    <text evidence="7">The sequence shown here is derived from an EMBL/GenBank/DDBJ whole genome shotgun (WGS) entry which is preliminary data.</text>
</comment>
<keyword evidence="4" id="KW-0862">Zinc</keyword>
<dbReference type="InterPro" id="IPR004183">
    <property type="entry name" value="Xdiol_dOase_suB"/>
</dbReference>
<dbReference type="PIRSF" id="PIRSF006157">
    <property type="entry name" value="Doxgns_DODA"/>
    <property type="match status" value="1"/>
</dbReference>
<name>A0ABR9FG00_9GAMM</name>
<protein>
    <submittedName>
        <fullName evidence="7">Dioxygenase</fullName>
    </submittedName>
</protein>
<comment type="cofactor">
    <cofactor evidence="1">
        <name>Zn(2+)</name>
        <dbReference type="ChEBI" id="CHEBI:29105"/>
    </cofactor>
</comment>